<proteinExistence type="inferred from homology"/>
<protein>
    <recommendedName>
        <fullName evidence="8">Nickel/cobalt efflux system</fullName>
    </recommendedName>
</protein>
<comment type="subcellular location">
    <subcellularLocation>
        <location evidence="8">Cell membrane</location>
        <topology evidence="8">Multi-pass membrane protein</topology>
    </subcellularLocation>
    <subcellularLocation>
        <location evidence="1">Endomembrane system</location>
        <topology evidence="1">Multi-pass membrane protein</topology>
    </subcellularLocation>
</comment>
<dbReference type="PANTHER" id="PTHR31611:SF0">
    <property type="entry name" value="HIGH-AFFINITY NICKEL TRANSPORT PROTEIN NIC1"/>
    <property type="match status" value="1"/>
</dbReference>
<keyword evidence="5 8" id="KW-0812">Transmembrane</keyword>
<dbReference type="PANTHER" id="PTHR31611">
    <property type="entry name" value="HIGH-AFFINITY NICKEL TRANSPORT PROTEIN NIC1"/>
    <property type="match status" value="1"/>
</dbReference>
<evidence type="ECO:0000256" key="1">
    <source>
        <dbReference type="ARBA" id="ARBA00004127"/>
    </source>
</evidence>
<feature type="transmembrane region" description="Helical" evidence="8">
    <location>
        <begin position="134"/>
        <end position="152"/>
    </location>
</feature>
<sequence>MTGLELLAFTLGMRHGVDPDHLAAVDGLSRVRPSPYNGVLFALGHGAIVTLLAFPAAALLKRVDLEALHLPALLLLLVAGLNLYRLLRPTPPRPPKGLPLLNPLLLGLLFGLGFETASQLSALALSAELSPLRLGAFFTLGMLLVDGVDGLLASRLQNLAQDSQRAERASRLLGWAVVALALLLALAELGGVDLEALALPLGLGLFGLLVSLRLYALRPA</sequence>
<gene>
    <name evidence="9" type="ORF">THFILI_01550</name>
</gene>
<evidence type="ECO:0000256" key="8">
    <source>
        <dbReference type="RuleBase" id="RU362101"/>
    </source>
</evidence>
<dbReference type="RefSeq" id="WP_038065334.1">
    <property type="nucleotide sequence ID" value="NZ_JPSL02000036.1"/>
</dbReference>
<evidence type="ECO:0000256" key="7">
    <source>
        <dbReference type="ARBA" id="ARBA00023136"/>
    </source>
</evidence>
<dbReference type="STRING" id="276.THFILI_01550"/>
<evidence type="ECO:0000256" key="3">
    <source>
        <dbReference type="ARBA" id="ARBA00022448"/>
    </source>
</evidence>
<evidence type="ECO:0000313" key="9">
    <source>
        <dbReference type="EMBL" id="KGQ21606.2"/>
    </source>
</evidence>
<reference evidence="9 10" key="1">
    <citation type="journal article" date="2015" name="Genome Announc.">
        <title>Draft Genome Sequence of the Thermophile Thermus filiformis ATCC 43280, Producer of Carotenoid-(Di)glucoside-Branched Fatty Acid (Di)esters and Source of Hyperthermostable Enzymes of Biotechnological Interest.</title>
        <authorList>
            <person name="Mandelli F."/>
            <person name="Oliveira Ramires B."/>
            <person name="Couger M.B."/>
            <person name="Paixao D.A."/>
            <person name="Camilo C.M."/>
            <person name="Polikarpov I."/>
            <person name="Prade R."/>
            <person name="Riano-Pachon D.M."/>
            <person name="Squina F.M."/>
        </authorList>
    </citation>
    <scope>NUCLEOTIDE SEQUENCE [LARGE SCALE GENOMIC DNA]</scope>
    <source>
        <strain evidence="9 10">ATCC 43280</strain>
    </source>
</reference>
<dbReference type="GO" id="GO:0012505">
    <property type="term" value="C:endomembrane system"/>
    <property type="evidence" value="ECO:0007669"/>
    <property type="project" value="UniProtKB-SubCell"/>
</dbReference>
<dbReference type="GO" id="GO:0015099">
    <property type="term" value="F:nickel cation transmembrane transporter activity"/>
    <property type="evidence" value="ECO:0007669"/>
    <property type="project" value="UniProtKB-UniRule"/>
</dbReference>
<dbReference type="AlphaFoldDB" id="A0A0A2WN39"/>
<comment type="similarity">
    <text evidence="2 8">Belongs to the NiCoT transporter (TC 2.A.52) family.</text>
</comment>
<feature type="transmembrane region" description="Helical" evidence="8">
    <location>
        <begin position="197"/>
        <end position="216"/>
    </location>
</feature>
<feature type="transmembrane region" description="Helical" evidence="8">
    <location>
        <begin position="98"/>
        <end position="114"/>
    </location>
</feature>
<accession>A0A0A2WN39</accession>
<evidence type="ECO:0000313" key="10">
    <source>
        <dbReference type="Proteomes" id="UP000030364"/>
    </source>
</evidence>
<keyword evidence="7 8" id="KW-0472">Membrane</keyword>
<dbReference type="Pfam" id="PF03824">
    <property type="entry name" value="NicO"/>
    <property type="match status" value="1"/>
</dbReference>
<name>A0A0A2WN39_THEFI</name>
<dbReference type="InterPro" id="IPR004688">
    <property type="entry name" value="Ni/Co_transpt"/>
</dbReference>
<feature type="transmembrane region" description="Helical" evidence="8">
    <location>
        <begin position="67"/>
        <end position="86"/>
    </location>
</feature>
<dbReference type="Proteomes" id="UP000030364">
    <property type="component" value="Unassembled WGS sequence"/>
</dbReference>
<feature type="transmembrane region" description="Helical" evidence="8">
    <location>
        <begin position="39"/>
        <end position="61"/>
    </location>
</feature>
<keyword evidence="6 8" id="KW-1133">Transmembrane helix</keyword>
<evidence type="ECO:0000256" key="6">
    <source>
        <dbReference type="ARBA" id="ARBA00022989"/>
    </source>
</evidence>
<dbReference type="GO" id="GO:0005886">
    <property type="term" value="C:plasma membrane"/>
    <property type="evidence" value="ECO:0007669"/>
    <property type="project" value="UniProtKB-SubCell"/>
</dbReference>
<evidence type="ECO:0000256" key="4">
    <source>
        <dbReference type="ARBA" id="ARBA00022596"/>
    </source>
</evidence>
<evidence type="ECO:0000256" key="5">
    <source>
        <dbReference type="ARBA" id="ARBA00022692"/>
    </source>
</evidence>
<keyword evidence="10" id="KW-1185">Reference proteome</keyword>
<keyword evidence="3 8" id="KW-0813">Transport</keyword>
<feature type="transmembrane region" description="Helical" evidence="8">
    <location>
        <begin position="172"/>
        <end position="191"/>
    </location>
</feature>
<dbReference type="InterPro" id="IPR011541">
    <property type="entry name" value="Ni/Co_transpt_high_affinity"/>
</dbReference>
<comment type="caution">
    <text evidence="9">The sequence shown here is derived from an EMBL/GenBank/DDBJ whole genome shotgun (WGS) entry which is preliminary data.</text>
</comment>
<keyword evidence="4" id="KW-0533">Nickel</keyword>
<dbReference type="OrthoDB" id="9776706at2"/>
<evidence type="ECO:0000256" key="2">
    <source>
        <dbReference type="ARBA" id="ARBA00010892"/>
    </source>
</evidence>
<dbReference type="EMBL" id="JPSL02000036">
    <property type="protein sequence ID" value="KGQ21606.2"/>
    <property type="molecule type" value="Genomic_DNA"/>
</dbReference>
<organism evidence="9 10">
    <name type="scientific">Thermus filiformis</name>
    <dbReference type="NCBI Taxonomy" id="276"/>
    <lineage>
        <taxon>Bacteria</taxon>
        <taxon>Thermotogati</taxon>
        <taxon>Deinococcota</taxon>
        <taxon>Deinococci</taxon>
        <taxon>Thermales</taxon>
        <taxon>Thermaceae</taxon>
        <taxon>Thermus</taxon>
    </lineage>
</organism>